<evidence type="ECO:0000313" key="2">
    <source>
        <dbReference type="EMBL" id="NJP01235.1"/>
    </source>
</evidence>
<evidence type="ECO:0000313" key="3">
    <source>
        <dbReference type="Proteomes" id="UP000746535"/>
    </source>
</evidence>
<dbReference type="Proteomes" id="UP000746535">
    <property type="component" value="Unassembled WGS sequence"/>
</dbReference>
<comment type="caution">
    <text evidence="2">The sequence shown here is derived from an EMBL/GenBank/DDBJ whole genome shotgun (WGS) entry which is preliminary data.</text>
</comment>
<reference evidence="2 3" key="1">
    <citation type="submission" date="2020-03" db="EMBL/GenBank/DDBJ databases">
        <authorList>
            <person name="Wang L."/>
            <person name="He N."/>
            <person name="Li Y."/>
            <person name="Fang Y."/>
            <person name="Zhang F."/>
        </authorList>
    </citation>
    <scope>NUCLEOTIDE SEQUENCE [LARGE SCALE GENOMIC DNA]</scope>
    <source>
        <strain evidence="3">hsmgli-8</strain>
    </source>
</reference>
<dbReference type="RefSeq" id="WP_168083799.1">
    <property type="nucleotide sequence ID" value="NZ_JAAVJI010000004.1"/>
</dbReference>
<gene>
    <name evidence="2" type="ORF">HBH25_10195</name>
</gene>
<evidence type="ECO:0000256" key="1">
    <source>
        <dbReference type="SAM" id="Coils"/>
    </source>
</evidence>
<accession>A0ABX0YD32</accession>
<protein>
    <submittedName>
        <fullName evidence="2">Uncharacterized protein</fullName>
    </submittedName>
</protein>
<name>A0ABX0YD32_9PSED</name>
<feature type="coiled-coil region" evidence="1">
    <location>
        <begin position="89"/>
        <end position="116"/>
    </location>
</feature>
<dbReference type="EMBL" id="JAAVJI010000004">
    <property type="protein sequence ID" value="NJP01235.1"/>
    <property type="molecule type" value="Genomic_DNA"/>
</dbReference>
<organism evidence="2 3">
    <name type="scientific">Pseudomonas quercus</name>
    <dbReference type="NCBI Taxonomy" id="2722792"/>
    <lineage>
        <taxon>Bacteria</taxon>
        <taxon>Pseudomonadati</taxon>
        <taxon>Pseudomonadota</taxon>
        <taxon>Gammaproteobacteria</taxon>
        <taxon>Pseudomonadales</taxon>
        <taxon>Pseudomonadaceae</taxon>
        <taxon>Pseudomonas</taxon>
    </lineage>
</organism>
<sequence length="118" mass="13508">MSVIVIVLDEVPSAKNLLSFQRLFNVSLQSIKSACSAAHPLLEIEIFDGDYQAHADLIRSVLKVVKDENLKADFYELPFGLNYSQDADIQKFKINLRNVEQILEATDEEFERQQDSEF</sequence>
<proteinExistence type="predicted"/>
<keyword evidence="3" id="KW-1185">Reference proteome</keyword>
<keyword evidence="1" id="KW-0175">Coiled coil</keyword>